<dbReference type="Gene3D" id="1.10.1060.10">
    <property type="entry name" value="Alpha-helical ferredoxin"/>
    <property type="match status" value="1"/>
</dbReference>
<accession>A0A370DKD3</accession>
<dbReference type="Pfam" id="PF13085">
    <property type="entry name" value="Fer2_3"/>
    <property type="match status" value="1"/>
</dbReference>
<keyword evidence="5 10" id="KW-0479">Metal-binding</keyword>
<gene>
    <name evidence="13" type="ORF">DIZ78_10315</name>
</gene>
<dbReference type="InterPro" id="IPR012675">
    <property type="entry name" value="Beta-grasp_dom_sf"/>
</dbReference>
<reference evidence="13 14" key="1">
    <citation type="journal article" date="2018" name="ISME J.">
        <title>Endosymbiont genomes yield clues of tubeworm success.</title>
        <authorList>
            <person name="Li Y."/>
            <person name="Liles M.R."/>
            <person name="Halanych K.M."/>
        </authorList>
    </citation>
    <scope>NUCLEOTIDE SEQUENCE [LARGE SCALE GENOMIC DNA]</scope>
    <source>
        <strain evidence="13">A1462</strain>
    </source>
</reference>
<dbReference type="InterPro" id="IPR017896">
    <property type="entry name" value="4Fe4S_Fe-S-bd"/>
</dbReference>
<dbReference type="EC" id="1.3.5.1" evidence="10"/>
<dbReference type="Proteomes" id="UP000254771">
    <property type="component" value="Unassembled WGS sequence"/>
</dbReference>
<dbReference type="GO" id="GO:0051539">
    <property type="term" value="F:4 iron, 4 sulfur cluster binding"/>
    <property type="evidence" value="ECO:0007669"/>
    <property type="project" value="UniProtKB-KW"/>
</dbReference>
<dbReference type="Gene3D" id="3.10.20.30">
    <property type="match status" value="1"/>
</dbReference>
<evidence type="ECO:0000259" key="12">
    <source>
        <dbReference type="PROSITE" id="PS51379"/>
    </source>
</evidence>
<dbReference type="FunFam" id="1.10.1060.10:FF:000003">
    <property type="entry name" value="Succinate dehydrogenase iron-sulfur subunit"/>
    <property type="match status" value="1"/>
</dbReference>
<evidence type="ECO:0000313" key="13">
    <source>
        <dbReference type="EMBL" id="RDH85351.1"/>
    </source>
</evidence>
<evidence type="ECO:0000256" key="3">
    <source>
        <dbReference type="ARBA" id="ARBA00022485"/>
    </source>
</evidence>
<dbReference type="GO" id="GO:0009055">
    <property type="term" value="F:electron transfer activity"/>
    <property type="evidence" value="ECO:0007669"/>
    <property type="project" value="InterPro"/>
</dbReference>
<protein>
    <recommendedName>
        <fullName evidence="10">Fumarate reductase iron-sulfur subunit</fullName>
        <ecNumber evidence="10">1.3.5.1</ecNumber>
    </recommendedName>
</protein>
<dbReference type="InterPro" id="IPR004489">
    <property type="entry name" value="Succ_DH/fum_Rdtase_Fe-S"/>
</dbReference>
<dbReference type="GO" id="GO:0051537">
    <property type="term" value="F:2 iron, 2 sulfur cluster binding"/>
    <property type="evidence" value="ECO:0007669"/>
    <property type="project" value="UniProtKB-KW"/>
</dbReference>
<keyword evidence="14" id="KW-1185">Reference proteome</keyword>
<dbReference type="GO" id="GO:0046872">
    <property type="term" value="F:metal ion binding"/>
    <property type="evidence" value="ECO:0007669"/>
    <property type="project" value="UniProtKB-KW"/>
</dbReference>
<comment type="pathway">
    <text evidence="1">Carbohydrate metabolism; tricarboxylic acid cycle; fumarate from succinate (bacterial route): step 1/1.</text>
</comment>
<comment type="subunit">
    <text evidence="9">Part of an enzyme complex containing three subunits: a flavoprotein (frdA), an iron-sulfur protein (frdB), and diheme cytochrome b (frdC).</text>
</comment>
<dbReference type="EMBL" id="QFXE01000013">
    <property type="protein sequence ID" value="RDH85351.1"/>
    <property type="molecule type" value="Genomic_DNA"/>
</dbReference>
<dbReference type="AlphaFoldDB" id="A0A370DKD3"/>
<feature type="domain" description="4Fe-4S ferredoxin-type" evidence="12">
    <location>
        <begin position="154"/>
        <end position="184"/>
    </location>
</feature>
<proteinExistence type="inferred from homology"/>
<evidence type="ECO:0000256" key="7">
    <source>
        <dbReference type="ARBA" id="ARBA00023004"/>
    </source>
</evidence>
<evidence type="ECO:0000256" key="5">
    <source>
        <dbReference type="ARBA" id="ARBA00022723"/>
    </source>
</evidence>
<evidence type="ECO:0000256" key="1">
    <source>
        <dbReference type="ARBA" id="ARBA00004894"/>
    </source>
</evidence>
<dbReference type="PROSITE" id="PS51085">
    <property type="entry name" value="2FE2S_FER_2"/>
    <property type="match status" value="1"/>
</dbReference>
<dbReference type="InterPro" id="IPR036010">
    <property type="entry name" value="2Fe-2S_ferredoxin-like_sf"/>
</dbReference>
<dbReference type="NCBIfam" id="TIGR00384">
    <property type="entry name" value="dhsB"/>
    <property type="match status" value="1"/>
</dbReference>
<evidence type="ECO:0000256" key="9">
    <source>
        <dbReference type="ARBA" id="ARBA00066269"/>
    </source>
</evidence>
<keyword evidence="7 10" id="KW-0408">Iron</keyword>
<name>A0A370DKD3_9GAMM</name>
<dbReference type="InterPro" id="IPR025192">
    <property type="entry name" value="Succ_DH/fum_Rdtase_N"/>
</dbReference>
<dbReference type="PANTHER" id="PTHR11921">
    <property type="entry name" value="SUCCINATE DEHYDROGENASE IRON-SULFUR PROTEIN"/>
    <property type="match status" value="1"/>
</dbReference>
<dbReference type="NCBIfam" id="NF004616">
    <property type="entry name" value="PRK05950.1"/>
    <property type="match status" value="1"/>
</dbReference>
<dbReference type="GO" id="GO:0008177">
    <property type="term" value="F:succinate dehydrogenase (quinone) activity"/>
    <property type="evidence" value="ECO:0007669"/>
    <property type="project" value="UniProtKB-EC"/>
</dbReference>
<dbReference type="SUPFAM" id="SSF54292">
    <property type="entry name" value="2Fe-2S ferredoxin-like"/>
    <property type="match status" value="1"/>
</dbReference>
<comment type="similarity">
    <text evidence="2 10">Belongs to the succinate dehydrogenase/fumarate reductase iron-sulfur protein family.</text>
</comment>
<dbReference type="SUPFAM" id="SSF46548">
    <property type="entry name" value="alpha-helical ferredoxin"/>
    <property type="match status" value="1"/>
</dbReference>
<comment type="cofactor">
    <cofactor evidence="10">
        <name>[3Fe-4S] cluster</name>
        <dbReference type="ChEBI" id="CHEBI:21137"/>
    </cofactor>
    <text evidence="10">Binds 1 [3Fe-4S] cluster.</text>
</comment>
<organism evidence="13 14">
    <name type="scientific">endosymbiont of Escarpia spicata</name>
    <dbReference type="NCBI Taxonomy" id="2200908"/>
    <lineage>
        <taxon>Bacteria</taxon>
        <taxon>Pseudomonadati</taxon>
        <taxon>Pseudomonadota</taxon>
        <taxon>Gammaproteobacteria</taxon>
        <taxon>sulfur-oxidizing symbionts</taxon>
    </lineage>
</organism>
<evidence type="ECO:0000259" key="11">
    <source>
        <dbReference type="PROSITE" id="PS51085"/>
    </source>
</evidence>
<feature type="domain" description="2Fe-2S ferredoxin-type" evidence="11">
    <location>
        <begin position="26"/>
        <end position="109"/>
    </location>
</feature>
<dbReference type="InterPro" id="IPR001041">
    <property type="entry name" value="2Fe-2S_ferredoxin-type"/>
</dbReference>
<keyword evidence="10" id="KW-0003">3Fe-4S</keyword>
<comment type="cofactor">
    <cofactor evidence="10">
        <name>[2Fe-2S] cluster</name>
        <dbReference type="ChEBI" id="CHEBI:190135"/>
    </cofactor>
    <text evidence="10">Binds 1 [2Fe-2S] cluster.</text>
</comment>
<dbReference type="Pfam" id="PF13183">
    <property type="entry name" value="Fer4_8"/>
    <property type="match status" value="1"/>
</dbReference>
<dbReference type="GO" id="GO:0006099">
    <property type="term" value="P:tricarboxylic acid cycle"/>
    <property type="evidence" value="ECO:0007669"/>
    <property type="project" value="InterPro"/>
</dbReference>
<keyword evidence="4 10" id="KW-0001">2Fe-2S</keyword>
<dbReference type="InterPro" id="IPR050573">
    <property type="entry name" value="SDH/FRD_Iron-Sulfur"/>
</dbReference>
<dbReference type="GO" id="GO:0022904">
    <property type="term" value="P:respiratory electron transport chain"/>
    <property type="evidence" value="ECO:0007669"/>
    <property type="project" value="TreeGrafter"/>
</dbReference>
<dbReference type="InterPro" id="IPR009051">
    <property type="entry name" value="Helical_ferredxn"/>
</dbReference>
<keyword evidence="3 10" id="KW-0004">4Fe-4S</keyword>
<comment type="cofactor">
    <cofactor evidence="10">
        <name>[4Fe-4S] cluster</name>
        <dbReference type="ChEBI" id="CHEBI:49883"/>
    </cofactor>
    <text evidence="10">Binds 1 [4Fe-4S] cluster.</text>
</comment>
<keyword evidence="8 10" id="KW-0411">Iron-sulfur</keyword>
<evidence type="ECO:0000256" key="10">
    <source>
        <dbReference type="RuleBase" id="RU361237"/>
    </source>
</evidence>
<sequence>MIEKITPVRKSILANIRIQRFTPSEHKSAYFDNFKVTVETGMTVLEALRLIKNTQDSSLTFRAFCRSKICGSCAVRVNGKPVLACSTQLMPILEDFKKDSVSIQPLKNMPVLRDLVVDIEPVIEKLSKMHPYLMENRERIPETLEQESIMSKQEHSRFDYITDCILCGSCYSACSAASADPNYAGPLTLGKAYRFSADVRDSFQGERMQAAVDQGLWSCAQCRKCINVCPKDTRPAVSIQRMRKMSIDDGIHDTAGSRRAKAYTGDVAKYGQVNKPMLPVIVNGPKGWAAVEAADNYLEKHGIEPTRQVCTLGGQSSTQKIYDKVKELEAKGENKT</sequence>
<feature type="domain" description="4Fe-4S ferredoxin-type" evidence="12">
    <location>
        <begin position="208"/>
        <end position="239"/>
    </location>
</feature>
<keyword evidence="6" id="KW-0560">Oxidoreductase</keyword>
<dbReference type="CDD" id="cd00207">
    <property type="entry name" value="fer2"/>
    <property type="match status" value="1"/>
</dbReference>
<comment type="catalytic activity">
    <reaction evidence="10">
        <text>a menaquinone + succinate = a menaquinol + fumarate</text>
        <dbReference type="Rhea" id="RHEA:27834"/>
        <dbReference type="Rhea" id="RHEA-COMP:9537"/>
        <dbReference type="Rhea" id="RHEA-COMP:9539"/>
        <dbReference type="ChEBI" id="CHEBI:16374"/>
        <dbReference type="ChEBI" id="CHEBI:18151"/>
        <dbReference type="ChEBI" id="CHEBI:29806"/>
        <dbReference type="ChEBI" id="CHEBI:30031"/>
        <dbReference type="EC" id="1.3.5.1"/>
    </reaction>
</comment>
<evidence type="ECO:0000313" key="14">
    <source>
        <dbReference type="Proteomes" id="UP000254771"/>
    </source>
</evidence>
<dbReference type="PANTHER" id="PTHR11921:SF29">
    <property type="entry name" value="SUCCINATE DEHYDROGENASE [UBIQUINONE] IRON-SULFUR SUBUNIT, MITOCHONDRIAL"/>
    <property type="match status" value="1"/>
</dbReference>
<evidence type="ECO:0000256" key="6">
    <source>
        <dbReference type="ARBA" id="ARBA00023002"/>
    </source>
</evidence>
<dbReference type="GO" id="GO:0051538">
    <property type="term" value="F:3 iron, 4 sulfur cluster binding"/>
    <property type="evidence" value="ECO:0007669"/>
    <property type="project" value="UniProtKB-KW"/>
</dbReference>
<dbReference type="PROSITE" id="PS51379">
    <property type="entry name" value="4FE4S_FER_2"/>
    <property type="match status" value="2"/>
</dbReference>
<evidence type="ECO:0000256" key="4">
    <source>
        <dbReference type="ARBA" id="ARBA00022714"/>
    </source>
</evidence>
<evidence type="ECO:0000256" key="2">
    <source>
        <dbReference type="ARBA" id="ARBA00009433"/>
    </source>
</evidence>
<evidence type="ECO:0000256" key="8">
    <source>
        <dbReference type="ARBA" id="ARBA00023014"/>
    </source>
</evidence>
<comment type="caution">
    <text evidence="13">The sequence shown here is derived from an EMBL/GenBank/DDBJ whole genome shotgun (WGS) entry which is preliminary data.</text>
</comment>